<feature type="transmembrane region" description="Helical" evidence="7">
    <location>
        <begin position="115"/>
        <end position="139"/>
    </location>
</feature>
<feature type="transmembrane region" description="Helical" evidence="7">
    <location>
        <begin position="238"/>
        <end position="263"/>
    </location>
</feature>
<feature type="transmembrane region" description="Helical" evidence="7">
    <location>
        <begin position="70"/>
        <end position="95"/>
    </location>
</feature>
<evidence type="ECO:0000256" key="5">
    <source>
        <dbReference type="ARBA" id="ARBA00022989"/>
    </source>
</evidence>
<keyword evidence="6 7" id="KW-0472">Membrane</keyword>
<keyword evidence="2 7" id="KW-0813">Transport</keyword>
<evidence type="ECO:0000256" key="7">
    <source>
        <dbReference type="RuleBase" id="RU363032"/>
    </source>
</evidence>
<evidence type="ECO:0000256" key="2">
    <source>
        <dbReference type="ARBA" id="ARBA00022448"/>
    </source>
</evidence>
<dbReference type="PROSITE" id="PS50928">
    <property type="entry name" value="ABC_TM1"/>
    <property type="match status" value="1"/>
</dbReference>
<evidence type="ECO:0000256" key="6">
    <source>
        <dbReference type="ARBA" id="ARBA00023136"/>
    </source>
</evidence>
<evidence type="ECO:0000259" key="8">
    <source>
        <dbReference type="PROSITE" id="PS50928"/>
    </source>
</evidence>
<dbReference type="RefSeq" id="WP_068020920.1">
    <property type="nucleotide sequence ID" value="NZ_QQAZ01000003.1"/>
</dbReference>
<evidence type="ECO:0000256" key="3">
    <source>
        <dbReference type="ARBA" id="ARBA00022475"/>
    </source>
</evidence>
<dbReference type="Gene3D" id="1.10.3720.10">
    <property type="entry name" value="MetI-like"/>
    <property type="match status" value="1"/>
</dbReference>
<evidence type="ECO:0000313" key="9">
    <source>
        <dbReference type="EMBL" id="RDI52685.1"/>
    </source>
</evidence>
<organism evidence="9 10">
    <name type="scientific">Nocardia mexicana</name>
    <dbReference type="NCBI Taxonomy" id="279262"/>
    <lineage>
        <taxon>Bacteria</taxon>
        <taxon>Bacillati</taxon>
        <taxon>Actinomycetota</taxon>
        <taxon>Actinomycetes</taxon>
        <taxon>Mycobacteriales</taxon>
        <taxon>Nocardiaceae</taxon>
        <taxon>Nocardia</taxon>
    </lineage>
</organism>
<feature type="transmembrane region" description="Helical" evidence="7">
    <location>
        <begin position="179"/>
        <end position="200"/>
    </location>
</feature>
<gene>
    <name evidence="9" type="ORF">DFR68_10369</name>
</gene>
<keyword evidence="4 7" id="KW-0812">Transmembrane</keyword>
<dbReference type="CDD" id="cd06261">
    <property type="entry name" value="TM_PBP2"/>
    <property type="match status" value="1"/>
</dbReference>
<reference evidence="9 10" key="1">
    <citation type="submission" date="2018-07" db="EMBL/GenBank/DDBJ databases">
        <title>Genomic Encyclopedia of Type Strains, Phase IV (KMG-IV): sequencing the most valuable type-strain genomes for metagenomic binning, comparative biology and taxonomic classification.</title>
        <authorList>
            <person name="Goeker M."/>
        </authorList>
    </citation>
    <scope>NUCLEOTIDE SEQUENCE [LARGE SCALE GENOMIC DNA]</scope>
    <source>
        <strain evidence="9 10">DSM 44952</strain>
    </source>
</reference>
<dbReference type="STRING" id="1210089.GCA_001613165_03528"/>
<feature type="domain" description="ABC transmembrane type-1" evidence="8">
    <location>
        <begin position="66"/>
        <end position="256"/>
    </location>
</feature>
<evidence type="ECO:0000313" key="10">
    <source>
        <dbReference type="Proteomes" id="UP000255355"/>
    </source>
</evidence>
<accession>A0A370H7M0</accession>
<dbReference type="InterPro" id="IPR050366">
    <property type="entry name" value="BP-dependent_transpt_permease"/>
</dbReference>
<evidence type="ECO:0000256" key="4">
    <source>
        <dbReference type="ARBA" id="ARBA00022692"/>
    </source>
</evidence>
<dbReference type="InterPro" id="IPR000515">
    <property type="entry name" value="MetI-like"/>
</dbReference>
<dbReference type="Pfam" id="PF00528">
    <property type="entry name" value="BPD_transp_1"/>
    <property type="match status" value="1"/>
</dbReference>
<dbReference type="SUPFAM" id="SSF161098">
    <property type="entry name" value="MetI-like"/>
    <property type="match status" value="1"/>
</dbReference>
<dbReference type="GO" id="GO:0055085">
    <property type="term" value="P:transmembrane transport"/>
    <property type="evidence" value="ECO:0007669"/>
    <property type="project" value="InterPro"/>
</dbReference>
<dbReference type="AlphaFoldDB" id="A0A370H7M0"/>
<sequence>MAERRWWIAVAVLAVVAAYALFVPWFTDIDDRLTDFAVARQAPSGQHWFGTDAAGRDLFVRIAAAIRVSLLVAIGSALLATVLGTLVGTLAALAGGWTDRLVMRVADTTNALPHLLLGIVIVALFRGSVPAVVLSIGLTHWVQVARVVRAEALSLREREYLSAARLAGASRGHLLLRHLLPAVAPQAVIAVVLLLPHAVWHESTLSFLGFGLPPHAPSLGTLLAEARGSLLLGGWWTLAFPAGVLVVATVAVAVAGSALRALLIPPKPTKVVS</sequence>
<keyword evidence="5 7" id="KW-1133">Transmembrane helix</keyword>
<dbReference type="Proteomes" id="UP000255355">
    <property type="component" value="Unassembled WGS sequence"/>
</dbReference>
<dbReference type="InterPro" id="IPR035906">
    <property type="entry name" value="MetI-like_sf"/>
</dbReference>
<evidence type="ECO:0000256" key="1">
    <source>
        <dbReference type="ARBA" id="ARBA00004651"/>
    </source>
</evidence>
<comment type="caution">
    <text evidence="9">The sequence shown here is derived from an EMBL/GenBank/DDBJ whole genome shotgun (WGS) entry which is preliminary data.</text>
</comment>
<dbReference type="PANTHER" id="PTHR43386:SF23">
    <property type="entry name" value="ABC TRANSPORTER"/>
    <property type="match status" value="1"/>
</dbReference>
<dbReference type="GO" id="GO:0005886">
    <property type="term" value="C:plasma membrane"/>
    <property type="evidence" value="ECO:0007669"/>
    <property type="project" value="UniProtKB-SubCell"/>
</dbReference>
<feature type="transmembrane region" description="Helical" evidence="7">
    <location>
        <begin position="6"/>
        <end position="26"/>
    </location>
</feature>
<keyword evidence="3" id="KW-1003">Cell membrane</keyword>
<dbReference type="EMBL" id="QQAZ01000003">
    <property type="protein sequence ID" value="RDI52685.1"/>
    <property type="molecule type" value="Genomic_DNA"/>
</dbReference>
<keyword evidence="10" id="KW-1185">Reference proteome</keyword>
<name>A0A370H7M0_9NOCA</name>
<dbReference type="PANTHER" id="PTHR43386">
    <property type="entry name" value="OLIGOPEPTIDE TRANSPORT SYSTEM PERMEASE PROTEIN APPC"/>
    <property type="match status" value="1"/>
</dbReference>
<dbReference type="OrthoDB" id="9812701at2"/>
<comment type="subcellular location">
    <subcellularLocation>
        <location evidence="1 7">Cell membrane</location>
        <topology evidence="1 7">Multi-pass membrane protein</topology>
    </subcellularLocation>
</comment>
<comment type="similarity">
    <text evidence="7">Belongs to the binding-protein-dependent transport system permease family.</text>
</comment>
<protein>
    <submittedName>
        <fullName evidence="9">Peptide/nickel transport system permease protein</fullName>
    </submittedName>
</protein>
<proteinExistence type="inferred from homology"/>